<evidence type="ECO:0000256" key="1">
    <source>
        <dbReference type="SAM" id="Phobius"/>
    </source>
</evidence>
<accession>A0A1F5N832</accession>
<dbReference type="AlphaFoldDB" id="A0A1F5N832"/>
<dbReference type="InterPro" id="IPR052913">
    <property type="entry name" value="Glycopeptide_resist_protein"/>
</dbReference>
<dbReference type="Pfam" id="PF04294">
    <property type="entry name" value="VanW"/>
    <property type="match status" value="1"/>
</dbReference>
<dbReference type="Proteomes" id="UP000177610">
    <property type="component" value="Unassembled WGS sequence"/>
</dbReference>
<name>A0A1F5N832_9BACT</name>
<keyword evidence="1" id="KW-0812">Transmembrane</keyword>
<keyword evidence="1" id="KW-0472">Membrane</keyword>
<keyword evidence="1" id="KW-1133">Transmembrane helix</keyword>
<protein>
    <recommendedName>
        <fullName evidence="4">Peptidoglycan binding domain-containing protein</fullName>
    </recommendedName>
</protein>
<dbReference type="STRING" id="1817821.A2717_03130"/>
<dbReference type="PANTHER" id="PTHR35788:SF1">
    <property type="entry name" value="EXPORTED PROTEIN"/>
    <property type="match status" value="1"/>
</dbReference>
<feature type="transmembrane region" description="Helical" evidence="1">
    <location>
        <begin position="20"/>
        <end position="40"/>
    </location>
</feature>
<evidence type="ECO:0000313" key="3">
    <source>
        <dbReference type="Proteomes" id="UP000177610"/>
    </source>
</evidence>
<proteinExistence type="predicted"/>
<sequence>MSPIPDLIRDLTKGLRKIPAFAGMVKGAGIGLAIAILLIASNASAKTLTFEDKTWEVNPTTGSLVTKIAVRNDLDLEAVAMQAILGIEQFEQDELFDEETAKQINTIASETNQQAQNAHIVVEGNVATEFTPDRNGQGLDIYELRSLIRNSNSSINLPVLISKPTVTLSQINNLGIKELVAVGESDFTGSPKNRIHNINVGAQKFNGLIIDQGKEFSFNKYLGDVDGEHGFLPELVIKKTGVVPEFGGGLCQVSSTAFRAAMNAGVPITARRNHSFAVQYYAPQGTDATIYPGVQDLKFINDTPGRLLVHTKIVGKKLFFEYYGTKDDRNVTFEGPIQYDKKANGAMKATWTRHVAINGETKTQTFNSVYQPPALFHPEEQKETPNPETVATINNQPVTAGTNTTNADPAIQN</sequence>
<dbReference type="InterPro" id="IPR007391">
    <property type="entry name" value="Vancomycin_resist_VanW"/>
</dbReference>
<comment type="caution">
    <text evidence="2">The sequence shown here is derived from an EMBL/GenBank/DDBJ whole genome shotgun (WGS) entry which is preliminary data.</text>
</comment>
<dbReference type="PANTHER" id="PTHR35788">
    <property type="entry name" value="EXPORTED PROTEIN-RELATED"/>
    <property type="match status" value="1"/>
</dbReference>
<dbReference type="EMBL" id="MFEH01000007">
    <property type="protein sequence ID" value="OGE73580.1"/>
    <property type="molecule type" value="Genomic_DNA"/>
</dbReference>
<evidence type="ECO:0000313" key="2">
    <source>
        <dbReference type="EMBL" id="OGE73580.1"/>
    </source>
</evidence>
<organism evidence="2 3">
    <name type="scientific">Candidatus Doudnabacteria bacterium RIFCSPHIGHO2_01_FULL_41_86</name>
    <dbReference type="NCBI Taxonomy" id="1817821"/>
    <lineage>
        <taxon>Bacteria</taxon>
        <taxon>Candidatus Doudnaibacteriota</taxon>
    </lineage>
</organism>
<gene>
    <name evidence="2" type="ORF">A2717_03130</name>
</gene>
<evidence type="ECO:0008006" key="4">
    <source>
        <dbReference type="Google" id="ProtNLM"/>
    </source>
</evidence>
<reference evidence="2 3" key="1">
    <citation type="journal article" date="2016" name="Nat. Commun.">
        <title>Thousands of microbial genomes shed light on interconnected biogeochemical processes in an aquifer system.</title>
        <authorList>
            <person name="Anantharaman K."/>
            <person name="Brown C.T."/>
            <person name="Hug L.A."/>
            <person name="Sharon I."/>
            <person name="Castelle C.J."/>
            <person name="Probst A.J."/>
            <person name="Thomas B.C."/>
            <person name="Singh A."/>
            <person name="Wilkins M.J."/>
            <person name="Karaoz U."/>
            <person name="Brodie E.L."/>
            <person name="Williams K.H."/>
            <person name="Hubbard S.S."/>
            <person name="Banfield J.F."/>
        </authorList>
    </citation>
    <scope>NUCLEOTIDE SEQUENCE [LARGE SCALE GENOMIC DNA]</scope>
</reference>